<dbReference type="OMA" id="AMPMHIP"/>
<keyword evidence="6" id="KW-0832">Ubl conjugation</keyword>
<dbReference type="Proteomes" id="UP000295192">
    <property type="component" value="Unassembled WGS sequence"/>
</dbReference>
<comment type="subcellular location">
    <subcellularLocation>
        <location evidence="1">Cytoplasm</location>
        <location evidence="1">Stress granule</location>
    </subcellularLocation>
    <subcellularLocation>
        <location evidence="2">Nucleus speckle</location>
    </subcellularLocation>
</comment>
<dbReference type="AlphaFoldDB" id="A0A484BXM0"/>
<proteinExistence type="predicted"/>
<name>A0A484BXM0_DRONA</name>
<feature type="region of interest" description="Disordered" evidence="11">
    <location>
        <begin position="1"/>
        <end position="51"/>
    </location>
</feature>
<comment type="function">
    <text evidence="10">In unstressed cells, promotes SIAH1-mediated polyubiquitination and degradation of the serine/threonine-protein kinase HIPK2, probably by acting as a loading factor that potentiates complex formation between HIPK2 and ubiquitin ligase SIAH1. In response to DNA damage, localizes to the nucleus following phosphorylation by HIPK2 and modulates the expression of a subset of TP53/p53 target genes by binding to TP53 at target gene promoters. This limits the expression of a number of cell death-mediating TP53 target genes, reducing DNA damage-induced cell death. Enhances the binding of transcription factor TCF7L2/TCF4, a Wnt signaling pathway effector, to the promoters of target genes. Plays a role in stress granule formation.</text>
</comment>
<evidence type="ECO:0000256" key="6">
    <source>
        <dbReference type="ARBA" id="ARBA00022843"/>
    </source>
</evidence>
<dbReference type="OrthoDB" id="7969459at2759"/>
<evidence type="ECO:0000256" key="7">
    <source>
        <dbReference type="ARBA" id="ARBA00023242"/>
    </source>
</evidence>
<evidence type="ECO:0000256" key="9">
    <source>
        <dbReference type="ARBA" id="ARBA00034352"/>
    </source>
</evidence>
<dbReference type="EMBL" id="LSRL02000001">
    <property type="protein sequence ID" value="TDG53453.1"/>
    <property type="molecule type" value="Genomic_DNA"/>
</dbReference>
<evidence type="ECO:0000313" key="13">
    <source>
        <dbReference type="Proteomes" id="UP000295192"/>
    </source>
</evidence>
<accession>A0A484BXM0</accession>
<dbReference type="Pfam" id="PF11029">
    <property type="entry name" value="DAZAP2"/>
    <property type="match status" value="1"/>
</dbReference>
<evidence type="ECO:0000256" key="8">
    <source>
        <dbReference type="ARBA" id="ARBA00032174"/>
    </source>
</evidence>
<evidence type="ECO:0000313" key="12">
    <source>
        <dbReference type="EMBL" id="TDG53453.1"/>
    </source>
</evidence>
<gene>
    <name evidence="12" type="ORF">AWZ03_000268</name>
</gene>
<reference evidence="12 13" key="1">
    <citation type="journal article" date="2019" name="J. Hered.">
        <title>An Improved Genome Assembly for Drosophila navojoa, the Basal Species in the mojavensis Cluster.</title>
        <authorList>
            <person name="Vanderlinde T."/>
            <person name="Dupim E.G."/>
            <person name="Nazario-Yepiz N.O."/>
            <person name="Carvalho A.B."/>
        </authorList>
    </citation>
    <scope>NUCLEOTIDE SEQUENCE [LARGE SCALE GENOMIC DNA]</scope>
    <source>
        <strain evidence="12">Navoj_Jal97</strain>
        <tissue evidence="12">Whole organism</tissue>
    </source>
</reference>
<evidence type="ECO:0000256" key="2">
    <source>
        <dbReference type="ARBA" id="ARBA00004324"/>
    </source>
</evidence>
<dbReference type="KEGG" id="dnv:108649727"/>
<feature type="compositionally biased region" description="Polar residues" evidence="11">
    <location>
        <begin position="1"/>
        <end position="13"/>
    </location>
</feature>
<comment type="caution">
    <text evidence="12">The sequence shown here is derived from an EMBL/GenBank/DDBJ whole genome shotgun (WGS) entry which is preliminary data.</text>
</comment>
<evidence type="ECO:0000256" key="11">
    <source>
        <dbReference type="SAM" id="MobiDB-lite"/>
    </source>
</evidence>
<keyword evidence="13" id="KW-1185">Reference proteome</keyword>
<evidence type="ECO:0000256" key="4">
    <source>
        <dbReference type="ARBA" id="ARBA00022490"/>
    </source>
</evidence>
<dbReference type="InterPro" id="IPR022730">
    <property type="entry name" value="DAZ_assoc-2"/>
</dbReference>
<dbReference type="PANTHER" id="PTHR31638">
    <property type="entry name" value="DAZ-ASSOCIATED PROTEIN 2"/>
    <property type="match status" value="1"/>
</dbReference>
<dbReference type="PANTHER" id="PTHR31638:SF3">
    <property type="entry name" value="DAZ-ASSOCIATED PROTEIN 2"/>
    <property type="match status" value="1"/>
</dbReference>
<keyword evidence="5" id="KW-0597">Phosphoprotein</keyword>
<evidence type="ECO:0000256" key="3">
    <source>
        <dbReference type="ARBA" id="ARBA00014066"/>
    </source>
</evidence>
<sequence length="145" mass="15292">MSKPNSGEASKSGNAPPYSFNYDYATSMRAPPPTYEQSQQQGVNSAPAAMPMHVPSNQYYGMTHHQQLPAMQQGQQGYSLVGPSTSAGATAAHVLNIDPRAALRTTVSGAVVVPPPPPGCLPTPAQLAAMQGKPVVVQQKKRSFF</sequence>
<organism evidence="12 13">
    <name type="scientific">Drosophila navojoa</name>
    <name type="common">Fruit fly</name>
    <dbReference type="NCBI Taxonomy" id="7232"/>
    <lineage>
        <taxon>Eukaryota</taxon>
        <taxon>Metazoa</taxon>
        <taxon>Ecdysozoa</taxon>
        <taxon>Arthropoda</taxon>
        <taxon>Hexapoda</taxon>
        <taxon>Insecta</taxon>
        <taxon>Pterygota</taxon>
        <taxon>Neoptera</taxon>
        <taxon>Endopterygota</taxon>
        <taxon>Diptera</taxon>
        <taxon>Brachycera</taxon>
        <taxon>Muscomorpha</taxon>
        <taxon>Ephydroidea</taxon>
        <taxon>Drosophilidae</taxon>
        <taxon>Drosophila</taxon>
    </lineage>
</organism>
<feature type="compositionally biased region" description="Polar residues" evidence="11">
    <location>
        <begin position="35"/>
        <end position="44"/>
    </location>
</feature>
<evidence type="ECO:0000256" key="1">
    <source>
        <dbReference type="ARBA" id="ARBA00004210"/>
    </source>
</evidence>
<keyword evidence="4" id="KW-0963">Cytoplasm</keyword>
<dbReference type="GO" id="GO:0010494">
    <property type="term" value="C:cytoplasmic stress granule"/>
    <property type="evidence" value="ECO:0007669"/>
    <property type="project" value="UniProtKB-SubCell"/>
</dbReference>
<evidence type="ECO:0000256" key="10">
    <source>
        <dbReference type="ARBA" id="ARBA00045449"/>
    </source>
</evidence>
<dbReference type="GO" id="GO:0016607">
    <property type="term" value="C:nuclear speck"/>
    <property type="evidence" value="ECO:0007669"/>
    <property type="project" value="UniProtKB-SubCell"/>
</dbReference>
<keyword evidence="7" id="KW-0539">Nucleus</keyword>
<evidence type="ECO:0000256" key="5">
    <source>
        <dbReference type="ARBA" id="ARBA00022553"/>
    </source>
</evidence>
<protein>
    <recommendedName>
        <fullName evidence="3">DAZ-associated protein 2</fullName>
    </recommendedName>
    <alternativeName>
        <fullName evidence="8">Deleted in azoospermia-associated protein 2</fullName>
    </alternativeName>
    <alternativeName>
        <fullName evidence="9">Proline-rich transcript in brain protein</fullName>
    </alternativeName>
</protein>